<evidence type="ECO:0000313" key="2">
    <source>
        <dbReference type="Proteomes" id="UP001197093"/>
    </source>
</evidence>
<evidence type="ECO:0000313" key="1">
    <source>
        <dbReference type="EMBL" id="KAG7287322.1"/>
    </source>
</evidence>
<dbReference type="EMBL" id="JAHCVI010000003">
    <property type="protein sequence ID" value="KAG7287322.1"/>
    <property type="molecule type" value="Genomic_DNA"/>
</dbReference>
<comment type="caution">
    <text evidence="1">The sequence shown here is derived from an EMBL/GenBank/DDBJ whole genome shotgun (WGS) entry which is preliminary data.</text>
</comment>
<sequence>MQRLAMGRSDLSSMDYAHAHMSRIEGVPAELTREITDHLLELESFGTVAALAQCSRLLAGRVLPLLYANVSRVNAPVGEDALIWAAENDELNTLQALLDYGVNPNAYFWSGVPDSVRHDIFSAQNLGRRRLAPVVDGHLVANLVREEALRLQNEPGG</sequence>
<dbReference type="InterPro" id="IPR036770">
    <property type="entry name" value="Ankyrin_rpt-contain_sf"/>
</dbReference>
<organism evidence="1 2">
    <name type="scientific">Staphylotrichum longicolle</name>
    <dbReference type="NCBI Taxonomy" id="669026"/>
    <lineage>
        <taxon>Eukaryota</taxon>
        <taxon>Fungi</taxon>
        <taxon>Dikarya</taxon>
        <taxon>Ascomycota</taxon>
        <taxon>Pezizomycotina</taxon>
        <taxon>Sordariomycetes</taxon>
        <taxon>Sordariomycetidae</taxon>
        <taxon>Sordariales</taxon>
        <taxon>Chaetomiaceae</taxon>
        <taxon>Staphylotrichum</taxon>
    </lineage>
</organism>
<reference evidence="1" key="1">
    <citation type="submission" date="2023-02" db="EMBL/GenBank/DDBJ databases">
        <authorList>
            <person name="Palmer J.M."/>
        </authorList>
    </citation>
    <scope>NUCLEOTIDE SEQUENCE</scope>
    <source>
        <strain evidence="1">FW57</strain>
    </source>
</reference>
<dbReference type="AlphaFoldDB" id="A0AAD4ETP7"/>
<dbReference type="Proteomes" id="UP001197093">
    <property type="component" value="Unassembled WGS sequence"/>
</dbReference>
<name>A0AAD4ETP7_9PEZI</name>
<evidence type="ECO:0008006" key="3">
    <source>
        <dbReference type="Google" id="ProtNLM"/>
    </source>
</evidence>
<proteinExistence type="predicted"/>
<gene>
    <name evidence="1" type="ORF">NEMBOFW57_006831</name>
</gene>
<accession>A0AAD4ETP7</accession>
<protein>
    <recommendedName>
        <fullName evidence="3">Ankyrin repeat domain-containing protein</fullName>
    </recommendedName>
</protein>
<keyword evidence="2" id="KW-1185">Reference proteome</keyword>
<dbReference type="SUPFAM" id="SSF48403">
    <property type="entry name" value="Ankyrin repeat"/>
    <property type="match status" value="1"/>
</dbReference>